<organism evidence="1 2">
    <name type="scientific">Caulobacter phage CcrRogue</name>
    <dbReference type="NCBI Taxonomy" id="2927986"/>
    <lineage>
        <taxon>Viruses</taxon>
        <taxon>Duplodnaviria</taxon>
        <taxon>Heunggongvirae</taxon>
        <taxon>Uroviricota</taxon>
        <taxon>Caudoviricetes</taxon>
        <taxon>Jeanschmidtviridae</taxon>
        <taxon>Poindextervirus</taxon>
        <taxon>Poindextervirus rogue</taxon>
    </lineage>
</organism>
<dbReference type="Proteomes" id="UP000000461">
    <property type="component" value="Segment"/>
</dbReference>
<gene>
    <name evidence="1" type="ORF">CcrRogue_gp202</name>
</gene>
<accession>K4JN92</accession>
<name>K4JN92_9CAUD</name>
<keyword evidence="2" id="KW-1185">Reference proteome</keyword>
<sequence length="121" mass="13401">MTKTNSPEHHVDLLLEFFIKPPAEDREGMREKLLNCFSPEDLHQMAESATAAAQRAAQALSWAVRDHGLLKDHDGDWFPIGHRGVRISDATVAMLVRSGDLISHGSDCATALKRDLNVDVE</sequence>
<dbReference type="KEGG" id="vg:13995983"/>
<proteinExistence type="predicted"/>
<protein>
    <submittedName>
        <fullName evidence="1">Uncharacterized protein</fullName>
    </submittedName>
</protein>
<dbReference type="EMBL" id="JX100814">
    <property type="protein sequence ID" value="AFU86684.1"/>
    <property type="molecule type" value="Genomic_DNA"/>
</dbReference>
<evidence type="ECO:0000313" key="2">
    <source>
        <dbReference type="Proteomes" id="UP000000461"/>
    </source>
</evidence>
<reference evidence="1 2" key="1">
    <citation type="journal article" date="2012" name="BMC Genomics">
        <title>The Caulobacter crescentus phage phiCbK: genomics of a canonical phage.</title>
        <authorList>
            <person name="Gill J.J."/>
            <person name="Berry J.D."/>
            <person name="Russell W.K."/>
            <person name="Lessor L."/>
            <person name="Escobar Garcia D.A."/>
            <person name="Hernandez D."/>
            <person name="Kane A."/>
            <person name="Keene J."/>
            <person name="Maddox M."/>
            <person name="Martin R."/>
            <person name="Mohan S."/>
            <person name="Thorn A.M."/>
            <person name="Russell D.H."/>
            <person name="Young R."/>
        </authorList>
    </citation>
    <scope>NUCLEOTIDE SEQUENCE [LARGE SCALE GENOMIC DNA]</scope>
</reference>
<evidence type="ECO:0000313" key="1">
    <source>
        <dbReference type="EMBL" id="AFU86684.1"/>
    </source>
</evidence>